<accession>A0ABW9BUA5</accession>
<dbReference type="EMBL" id="JAQQDH010000001">
    <property type="protein sequence ID" value="MFM0442843.1"/>
    <property type="molecule type" value="Genomic_DNA"/>
</dbReference>
<feature type="domain" description="Immunity protein 72" evidence="1">
    <location>
        <begin position="194"/>
        <end position="292"/>
    </location>
</feature>
<name>A0ABW9BUA5_9BURK</name>
<feature type="domain" description="Immunity protein 71" evidence="2">
    <location>
        <begin position="11"/>
        <end position="88"/>
    </location>
</feature>
<evidence type="ECO:0000259" key="1">
    <source>
        <dbReference type="Pfam" id="PF15584"/>
    </source>
</evidence>
<dbReference type="RefSeq" id="WP_408127325.1">
    <property type="nucleotide sequence ID" value="NZ_JAQQDH010000001.1"/>
</dbReference>
<comment type="caution">
    <text evidence="3">The sequence shown here is derived from an EMBL/GenBank/DDBJ whole genome shotgun (WGS) entry which is preliminary data.</text>
</comment>
<dbReference type="Proteomes" id="UP001629288">
    <property type="component" value="Unassembled WGS sequence"/>
</dbReference>
<gene>
    <name evidence="3" type="ORF">PQR00_04530</name>
</gene>
<evidence type="ECO:0000313" key="3">
    <source>
        <dbReference type="EMBL" id="MFM0442843.1"/>
    </source>
</evidence>
<dbReference type="InterPro" id="IPR028966">
    <property type="entry name" value="Imm72"/>
</dbReference>
<protein>
    <submittedName>
        <fullName evidence="3">Imm72 family immunity protein</fullName>
    </submittedName>
</protein>
<dbReference type="Pfam" id="PF15584">
    <property type="entry name" value="Imm72"/>
    <property type="match status" value="1"/>
</dbReference>
<organism evidence="3 4">
    <name type="scientific">Paraburkholderia strydomiana</name>
    <dbReference type="NCBI Taxonomy" id="1245417"/>
    <lineage>
        <taxon>Bacteria</taxon>
        <taxon>Pseudomonadati</taxon>
        <taxon>Pseudomonadota</taxon>
        <taxon>Betaproteobacteria</taxon>
        <taxon>Burkholderiales</taxon>
        <taxon>Burkholderiaceae</taxon>
        <taxon>Paraburkholderia</taxon>
    </lineage>
</organism>
<reference evidence="3 4" key="1">
    <citation type="journal article" date="2024" name="Chem. Sci.">
        <title>Discovery of megapolipeptins by genome mining of a Burkholderiales bacteria collection.</title>
        <authorList>
            <person name="Paulo B.S."/>
            <person name="Recchia M.J.J."/>
            <person name="Lee S."/>
            <person name="Fergusson C.H."/>
            <person name="Romanowski S.B."/>
            <person name="Hernandez A."/>
            <person name="Krull N."/>
            <person name="Liu D.Y."/>
            <person name="Cavanagh H."/>
            <person name="Bos A."/>
            <person name="Gray C.A."/>
            <person name="Murphy B.T."/>
            <person name="Linington R.G."/>
            <person name="Eustaquio A.S."/>
        </authorList>
    </citation>
    <scope>NUCLEOTIDE SEQUENCE [LARGE SCALE GENOMIC DNA]</scope>
    <source>
        <strain evidence="3 4">RL17-379-BIB-C</strain>
    </source>
</reference>
<evidence type="ECO:0000259" key="2">
    <source>
        <dbReference type="Pfam" id="PF15602"/>
    </source>
</evidence>
<dbReference type="Pfam" id="PF15602">
    <property type="entry name" value="Imm71"/>
    <property type="match status" value="1"/>
</dbReference>
<proteinExistence type="predicted"/>
<evidence type="ECO:0000313" key="4">
    <source>
        <dbReference type="Proteomes" id="UP001629288"/>
    </source>
</evidence>
<dbReference type="InterPro" id="IPR028950">
    <property type="entry name" value="Imm71"/>
</dbReference>
<sequence>MGYVTQEYDMQDSETRRRVFWLLKRLTSYSLWAKKRDAWEVFSRAFENAVRTWPKNDPERMDADLLPGIYETLSLYKKGVEELGKGHRFVWRTGQPLDAAMDKSSTVRNFLYTHPDYWERGAQTAPYPEKVEALNRLLLASRYEGDYAPIEVPFIPRMSARYSSPAALLDPDRYRYQFYQLPYPVFPAEISEVPAATDLIIGSGQRVPIDGIWEPVKVEREKAFGIVPLGVRSIESNGCFNYLVSDTKAPNVRGQWNEAESRTESLNTHWRLLWEDTRYKDGVILDESEYFLERAPIHVPTDHGQPEEEIEVRTGEVCPVTGTWEATDFDNHCIEASQGMVMPDVLASAVGSGERRVHWVTWRLIRRA</sequence>
<keyword evidence="4" id="KW-1185">Reference proteome</keyword>